<gene>
    <name evidence="3" type="ORF">HT99x_015650</name>
    <name evidence="2" type="ORF">HT99x_02818</name>
</gene>
<reference evidence="2" key="1">
    <citation type="submission" date="2015-09" db="EMBL/GenBank/DDBJ databases">
        <title>Draft Genome Sequences of Two Novel Amoeba-resistant Intranuclear Bacteria, Candidatus Berkiella cookevillensis and Candidatus Berkiella aquae.</title>
        <authorList>
            <person name="Mehari Y.T."/>
            <person name="Arivett B.A."/>
            <person name="Farone A.L."/>
            <person name="Gunderson J.H."/>
            <person name="Farone M.B."/>
        </authorList>
    </citation>
    <scope>NUCLEOTIDE SEQUENCE [LARGE SCALE GENOMIC DNA]</scope>
    <source>
        <strain evidence="2">HT99</strain>
    </source>
</reference>
<name>A0A0Q9YRH1_9GAMM</name>
<sequence>MMNTKLALFFSAMALMSFNCQGKEYIGIDLGKTTFDDVKQKLDQAHIKYTVKFDKDDNGKDILDLPTLSFKQFPDWQKHGKFVEGEMHFINGKVDSFSASWEEGKEPLLFRNLCAGFSKKYDTLRYPTTNGNDWDNVRYGTFKDESNVLIDLQTKQLWRNKLKPLNWHYITTVAYKDVNMSEDKKKLIEDKNKLVEEVKRTHDPDLKFAQEF</sequence>
<comment type="caution">
    <text evidence="2">The sequence shown here is derived from an EMBL/GenBank/DDBJ whole genome shotgun (WGS) entry which is preliminary data.</text>
</comment>
<evidence type="ECO:0000256" key="1">
    <source>
        <dbReference type="SAM" id="SignalP"/>
    </source>
</evidence>
<keyword evidence="4" id="KW-1185">Reference proteome</keyword>
<dbReference type="EMBL" id="LKAJ01000017">
    <property type="protein sequence ID" value="KRG19159.1"/>
    <property type="molecule type" value="Genomic_DNA"/>
</dbReference>
<proteinExistence type="predicted"/>
<reference evidence="3" key="2">
    <citation type="journal article" date="2016" name="Genome Announc.">
        <title>Draft Genome Sequences of Two Novel Amoeba-Resistant Intranuclear Bacteria, 'Candidatus Berkiella cookevillensis' and 'Candidatus Berkiella aquae'.</title>
        <authorList>
            <person name="Mehari Y.T."/>
            <person name="Arivett B.A."/>
            <person name="Farone A.L."/>
            <person name="Gunderson J.H."/>
            <person name="Farone M.B."/>
        </authorList>
    </citation>
    <scope>NUCLEOTIDE SEQUENCE</scope>
    <source>
        <strain evidence="3">HT99</strain>
    </source>
</reference>
<dbReference type="STRING" id="295108.HT99x_02818"/>
<dbReference type="EMBL" id="LKAJ02000003">
    <property type="protein sequence ID" value="MCS5712874.1"/>
    <property type="molecule type" value="Genomic_DNA"/>
</dbReference>
<dbReference type="RefSeq" id="WP_075067419.1">
    <property type="nucleotide sequence ID" value="NZ_LKAJ02000003.1"/>
</dbReference>
<organism evidence="2">
    <name type="scientific">Candidatus Berkiella aquae</name>
    <dbReference type="NCBI Taxonomy" id="295108"/>
    <lineage>
        <taxon>Bacteria</taxon>
        <taxon>Pseudomonadati</taxon>
        <taxon>Pseudomonadota</taxon>
        <taxon>Gammaproteobacteria</taxon>
        <taxon>Candidatus Berkiellales</taxon>
        <taxon>Candidatus Berkiellaceae</taxon>
        <taxon>Candidatus Berkiella</taxon>
    </lineage>
</organism>
<accession>A0A0Q9YRH1</accession>
<reference evidence="3" key="3">
    <citation type="submission" date="2021-06" db="EMBL/GenBank/DDBJ databases">
        <title>Genomic Description and Analysis of Intracellular Bacteria, Candidatus Berkiella cookevillensis and Candidatus Berkiella aquae.</title>
        <authorList>
            <person name="Kidane D.T."/>
            <person name="Mehari Y.T."/>
            <person name="Rice F.C."/>
            <person name="Arivett B.A."/>
            <person name="Farone A.L."/>
            <person name="Berk S.G."/>
            <person name="Farone M.B."/>
        </authorList>
    </citation>
    <scope>NUCLEOTIDE SEQUENCE</scope>
    <source>
        <strain evidence="3">HT99</strain>
    </source>
</reference>
<protein>
    <submittedName>
        <fullName evidence="2">Uncharacterized protein</fullName>
    </submittedName>
</protein>
<evidence type="ECO:0000313" key="2">
    <source>
        <dbReference type="EMBL" id="KRG19159.1"/>
    </source>
</evidence>
<feature type="signal peptide" evidence="1">
    <location>
        <begin position="1"/>
        <end position="22"/>
    </location>
</feature>
<feature type="chain" id="PRO_5043129815" evidence="1">
    <location>
        <begin position="23"/>
        <end position="212"/>
    </location>
</feature>
<dbReference type="Proteomes" id="UP000051497">
    <property type="component" value="Unassembled WGS sequence"/>
</dbReference>
<dbReference type="AlphaFoldDB" id="A0A0Q9YRH1"/>
<keyword evidence="1" id="KW-0732">Signal</keyword>
<evidence type="ECO:0000313" key="3">
    <source>
        <dbReference type="EMBL" id="MCS5712874.1"/>
    </source>
</evidence>
<evidence type="ECO:0000313" key="4">
    <source>
        <dbReference type="Proteomes" id="UP000051497"/>
    </source>
</evidence>